<accession>A0A1H0JFI3</accession>
<dbReference type="RefSeq" id="WP_091371605.1">
    <property type="nucleotide sequence ID" value="NZ_FNDV01000002.1"/>
</dbReference>
<gene>
    <name evidence="2" type="ORF">SAMN05192558_10371</name>
</gene>
<dbReference type="Proteomes" id="UP000199651">
    <property type="component" value="Unassembled WGS sequence"/>
</dbReference>
<sequence>MRAIVALLALTEAVLGGWTLLFPRSFYDTVPTVALDPPFSDHLFRDFGAASLGIAVVLTAAAVTLERTLVRVALMAYLTFAVPHLVFHVTRTGHYGQAEGTLVLAGLATAVVLGAIALSMTRRLPKVVS</sequence>
<keyword evidence="1" id="KW-1133">Transmembrane helix</keyword>
<feature type="transmembrane region" description="Helical" evidence="1">
    <location>
        <begin position="102"/>
        <end position="121"/>
    </location>
</feature>
<evidence type="ECO:0008006" key="4">
    <source>
        <dbReference type="Google" id="ProtNLM"/>
    </source>
</evidence>
<keyword evidence="1" id="KW-0472">Membrane</keyword>
<protein>
    <recommendedName>
        <fullName evidence="4">DoxX-like family protein</fullName>
    </recommendedName>
</protein>
<keyword evidence="3" id="KW-1185">Reference proteome</keyword>
<reference evidence="3" key="1">
    <citation type="submission" date="2016-10" db="EMBL/GenBank/DDBJ databases">
        <authorList>
            <person name="Varghese N."/>
            <person name="Submissions S."/>
        </authorList>
    </citation>
    <scope>NUCLEOTIDE SEQUENCE [LARGE SCALE GENOMIC DNA]</scope>
    <source>
        <strain evidence="3">IBRC-M 10655</strain>
    </source>
</reference>
<keyword evidence="1" id="KW-0812">Transmembrane</keyword>
<dbReference type="AlphaFoldDB" id="A0A1H0JFI3"/>
<evidence type="ECO:0000256" key="1">
    <source>
        <dbReference type="SAM" id="Phobius"/>
    </source>
</evidence>
<dbReference type="EMBL" id="FNJB01000003">
    <property type="protein sequence ID" value="SDO42555.1"/>
    <property type="molecule type" value="Genomic_DNA"/>
</dbReference>
<evidence type="ECO:0000313" key="2">
    <source>
        <dbReference type="EMBL" id="SDO42555.1"/>
    </source>
</evidence>
<evidence type="ECO:0000313" key="3">
    <source>
        <dbReference type="Proteomes" id="UP000199651"/>
    </source>
</evidence>
<dbReference type="OrthoDB" id="74134at2"/>
<proteinExistence type="predicted"/>
<name>A0A1H0JFI3_9PSEU</name>
<organism evidence="2 3">
    <name type="scientific">Actinokineospora alba</name>
    <dbReference type="NCBI Taxonomy" id="504798"/>
    <lineage>
        <taxon>Bacteria</taxon>
        <taxon>Bacillati</taxon>
        <taxon>Actinomycetota</taxon>
        <taxon>Actinomycetes</taxon>
        <taxon>Pseudonocardiales</taxon>
        <taxon>Pseudonocardiaceae</taxon>
        <taxon>Actinokineospora</taxon>
    </lineage>
</organism>
<feature type="transmembrane region" description="Helical" evidence="1">
    <location>
        <begin position="47"/>
        <end position="65"/>
    </location>
</feature>
<feature type="transmembrane region" description="Helical" evidence="1">
    <location>
        <begin position="72"/>
        <end position="90"/>
    </location>
</feature>
<dbReference type="STRING" id="504798.SAMN05421871_102978"/>